<dbReference type="GO" id="GO:0016810">
    <property type="term" value="F:hydrolase activity, acting on carbon-nitrogen (but not peptide) bonds"/>
    <property type="evidence" value="ECO:0007669"/>
    <property type="project" value="InterPro"/>
</dbReference>
<evidence type="ECO:0000256" key="2">
    <source>
        <dbReference type="ARBA" id="ARBA00022801"/>
    </source>
</evidence>
<dbReference type="Gene3D" id="2.30.40.10">
    <property type="entry name" value="Urease, subunit C, domain 1"/>
    <property type="match status" value="1"/>
</dbReference>
<dbReference type="AlphaFoldDB" id="A0A2U9S9X9"/>
<feature type="domain" description="Amidohydrolase-related" evidence="3">
    <location>
        <begin position="56"/>
        <end position="438"/>
    </location>
</feature>
<dbReference type="InterPro" id="IPR011059">
    <property type="entry name" value="Metal-dep_hydrolase_composite"/>
</dbReference>
<accession>A0A2U9S9X9</accession>
<dbReference type="SUPFAM" id="SSF51338">
    <property type="entry name" value="Composite domain of metallo-dependent hydrolases"/>
    <property type="match status" value="1"/>
</dbReference>
<dbReference type="PANTHER" id="PTHR43794:SF11">
    <property type="entry name" value="AMIDOHYDROLASE-RELATED DOMAIN-CONTAINING PROTEIN"/>
    <property type="match status" value="1"/>
</dbReference>
<dbReference type="InterPro" id="IPR006680">
    <property type="entry name" value="Amidohydro-rel"/>
</dbReference>
<keyword evidence="2 4" id="KW-0378">Hydrolase</keyword>
<dbReference type="Pfam" id="PF01979">
    <property type="entry name" value="Amidohydro_1"/>
    <property type="match status" value="1"/>
</dbReference>
<evidence type="ECO:0000313" key="5">
    <source>
        <dbReference type="Proteomes" id="UP000249605"/>
    </source>
</evidence>
<dbReference type="InterPro" id="IPR050287">
    <property type="entry name" value="MTA/SAH_deaminase"/>
</dbReference>
<evidence type="ECO:0000313" key="4">
    <source>
        <dbReference type="EMBL" id="AWU96325.1"/>
    </source>
</evidence>
<sequence length="493" mass="52341">MSALLLVPAAVLTSAEAKALPGLAVLVEGGRIAAVAPPSQLEDRGAERIDLPDALLMPGLVNAHQHGRGLSQVQLGYPDDRLELWINRRRGRDAPDPYPLALLCALEMLRNGVTTALHANMSYGSGDYAGEVRAALRGYDEAELRVTYCVGAADRGGIAYDLEEAFLATLPDELRAWITGPRPPAYAGSAAGTKALMADLRADFAGHPRVRFAYGPAGPQWVSDGLFKALAEDADRLGLPVHLHALESPVQAAACRRLYPEGVLARLDALGVLGPRTSLAHGVYLTDADMDRAAARGVSVVTNPGSNLRLANGAPPLARLRAHGVRLAVGTDNCASQDGEDLLGELRLAGLLARDPQWGCPTGPGPADLLSMATVNGAAVAGWNGIGRLEPGWRADLVALSLERVRGGWLDPDMPLRDAVAARALGRDVVLTMVEGRILYRDGAFPHLDPAMARKAAAESARRARDPRDDGDRECAVRIGASLDRFWSDRLMP</sequence>
<evidence type="ECO:0000259" key="3">
    <source>
        <dbReference type="Pfam" id="PF01979"/>
    </source>
</evidence>
<keyword evidence="5" id="KW-1185">Reference proteome</keyword>
<dbReference type="PANTHER" id="PTHR43794">
    <property type="entry name" value="AMINOHYDROLASE SSNA-RELATED"/>
    <property type="match status" value="1"/>
</dbReference>
<dbReference type="SUPFAM" id="SSF51556">
    <property type="entry name" value="Metallo-dependent hydrolases"/>
    <property type="match status" value="1"/>
</dbReference>
<dbReference type="KEGG" id="azm:DM194_18725"/>
<keyword evidence="4" id="KW-0614">Plasmid</keyword>
<comment type="similarity">
    <text evidence="1">Belongs to the metallo-dependent hydrolases superfamily. ATZ/TRZ family.</text>
</comment>
<dbReference type="Proteomes" id="UP000249605">
    <property type="component" value="Plasmid unnamed7"/>
</dbReference>
<organism evidence="4 5">
    <name type="scientific">Azospirillum ramasamyi</name>
    <dbReference type="NCBI Taxonomy" id="682998"/>
    <lineage>
        <taxon>Bacteria</taxon>
        <taxon>Pseudomonadati</taxon>
        <taxon>Pseudomonadota</taxon>
        <taxon>Alphaproteobacteria</taxon>
        <taxon>Rhodospirillales</taxon>
        <taxon>Azospirillaceae</taxon>
        <taxon>Azospirillum</taxon>
    </lineage>
</organism>
<dbReference type="OrthoDB" id="9796020at2"/>
<proteinExistence type="inferred from homology"/>
<evidence type="ECO:0000256" key="1">
    <source>
        <dbReference type="ARBA" id="ARBA00006745"/>
    </source>
</evidence>
<geneLocation type="plasmid" evidence="4 5">
    <name>unnamed7</name>
</geneLocation>
<dbReference type="Gene3D" id="3.20.20.140">
    <property type="entry name" value="Metal-dependent hydrolases"/>
    <property type="match status" value="1"/>
</dbReference>
<name>A0A2U9S9X9_9PROT</name>
<dbReference type="EMBL" id="CP029831">
    <property type="protein sequence ID" value="AWU96325.1"/>
    <property type="molecule type" value="Genomic_DNA"/>
</dbReference>
<dbReference type="RefSeq" id="WP_111069065.1">
    <property type="nucleotide sequence ID" value="NZ_CP029831.1"/>
</dbReference>
<protein>
    <submittedName>
        <fullName evidence="4">Amidohydrolase</fullName>
    </submittedName>
</protein>
<dbReference type="InterPro" id="IPR032466">
    <property type="entry name" value="Metal_Hydrolase"/>
</dbReference>
<reference evidence="4 5" key="1">
    <citation type="submission" date="2018-06" db="EMBL/GenBank/DDBJ databases">
        <title>Complete genome sequencing of Azospirillum sp. M2T2B2.</title>
        <authorList>
            <person name="Heo J."/>
            <person name="Kim S.-J."/>
            <person name="Kwon S.-W."/>
            <person name="Anandham R."/>
        </authorList>
    </citation>
    <scope>NUCLEOTIDE SEQUENCE [LARGE SCALE GENOMIC DNA]</scope>
    <source>
        <strain evidence="4 5">M2T2B2</strain>
        <plasmid evidence="4 5">unnamed7</plasmid>
    </source>
</reference>
<gene>
    <name evidence="4" type="ORF">DM194_18725</name>
</gene>